<dbReference type="STRING" id="400727.A0A2T7NFB8"/>
<dbReference type="Proteomes" id="UP000245119">
    <property type="component" value="Linkage Group LG13"/>
</dbReference>
<dbReference type="PANTHER" id="PTHR31516">
    <property type="entry name" value="STABILIZER OF AXONEMAL MICROTUBULES 2"/>
    <property type="match status" value="1"/>
</dbReference>
<reference evidence="3 4" key="1">
    <citation type="submission" date="2018-04" db="EMBL/GenBank/DDBJ databases">
        <title>The genome of golden apple snail Pomacea canaliculata provides insight into stress tolerance and invasive adaptation.</title>
        <authorList>
            <person name="Liu C."/>
            <person name="Liu B."/>
            <person name="Ren Y."/>
            <person name="Zhang Y."/>
            <person name="Wang H."/>
            <person name="Li S."/>
            <person name="Jiang F."/>
            <person name="Yin L."/>
            <person name="Zhang G."/>
            <person name="Qian W."/>
            <person name="Fan W."/>
        </authorList>
    </citation>
    <scope>NUCLEOTIDE SEQUENCE [LARGE SCALE GENOMIC DNA]</scope>
    <source>
        <strain evidence="3">SZHN2017</strain>
        <tissue evidence="3">Muscle</tissue>
    </source>
</reference>
<dbReference type="AlphaFoldDB" id="A0A2T7NFB8"/>
<dbReference type="InterPro" id="IPR033336">
    <property type="entry name" value="SAXO1/2"/>
</dbReference>
<dbReference type="GO" id="GO:0005879">
    <property type="term" value="C:axonemal microtubule"/>
    <property type="evidence" value="ECO:0007669"/>
    <property type="project" value="TreeGrafter"/>
</dbReference>
<protein>
    <recommendedName>
        <fullName evidence="5">Stabilizer of axonemal microtubules 2</fullName>
    </recommendedName>
</protein>
<dbReference type="EMBL" id="PZQS01000013">
    <property type="protein sequence ID" value="PVD19822.1"/>
    <property type="molecule type" value="Genomic_DNA"/>
</dbReference>
<accession>A0A2T7NFB8</accession>
<evidence type="ECO:0000256" key="2">
    <source>
        <dbReference type="SAM" id="MobiDB-lite"/>
    </source>
</evidence>
<evidence type="ECO:0000313" key="3">
    <source>
        <dbReference type="EMBL" id="PVD19822.1"/>
    </source>
</evidence>
<keyword evidence="4" id="KW-1185">Reference proteome</keyword>
<gene>
    <name evidence="3" type="ORF">C0Q70_20313</name>
</gene>
<name>A0A2T7NFB8_POMCA</name>
<sequence length="186" mass="21129">MTTFRHDYQRWPVKQPDKHNPDLYKKPDGEIDLNTTHKLSYRPQPLEPVVSYRPAEVAHVPGTFQNSTCYRADFKQWNVKPSQPMPQPEYQPNTAPFDGISTVMAHYVPKPFTPTASCRPKLSQITSAPFDGNTMYRTEYIPKQGEPCPAATVDTQMATHVFVNVDSLGHRFYRPVYTSSSPLAVA</sequence>
<organism evidence="3 4">
    <name type="scientific">Pomacea canaliculata</name>
    <name type="common">Golden apple snail</name>
    <dbReference type="NCBI Taxonomy" id="400727"/>
    <lineage>
        <taxon>Eukaryota</taxon>
        <taxon>Metazoa</taxon>
        <taxon>Spiralia</taxon>
        <taxon>Lophotrochozoa</taxon>
        <taxon>Mollusca</taxon>
        <taxon>Gastropoda</taxon>
        <taxon>Caenogastropoda</taxon>
        <taxon>Architaenioglossa</taxon>
        <taxon>Ampullarioidea</taxon>
        <taxon>Ampullariidae</taxon>
        <taxon>Pomacea</taxon>
    </lineage>
</organism>
<dbReference type="GO" id="GO:0036064">
    <property type="term" value="C:ciliary basal body"/>
    <property type="evidence" value="ECO:0007669"/>
    <property type="project" value="TreeGrafter"/>
</dbReference>
<comment type="caution">
    <text evidence="3">The sequence shown here is derived from an EMBL/GenBank/DDBJ whole genome shotgun (WGS) entry which is preliminary data.</text>
</comment>
<evidence type="ECO:0008006" key="5">
    <source>
        <dbReference type="Google" id="ProtNLM"/>
    </source>
</evidence>
<evidence type="ECO:0000256" key="1">
    <source>
        <dbReference type="ARBA" id="ARBA00008738"/>
    </source>
</evidence>
<proteinExistence type="inferred from homology"/>
<evidence type="ECO:0000313" key="4">
    <source>
        <dbReference type="Proteomes" id="UP000245119"/>
    </source>
</evidence>
<dbReference type="PANTHER" id="PTHR31516:SF17">
    <property type="entry name" value="STABILIZER OF AXONEMAL MICROTUBULES 2"/>
    <property type="match status" value="1"/>
</dbReference>
<dbReference type="OrthoDB" id="365640at2759"/>
<dbReference type="GO" id="GO:0005814">
    <property type="term" value="C:centriole"/>
    <property type="evidence" value="ECO:0007669"/>
    <property type="project" value="TreeGrafter"/>
</dbReference>
<comment type="similarity">
    <text evidence="1">Belongs to the FAM154 family.</text>
</comment>
<feature type="region of interest" description="Disordered" evidence="2">
    <location>
        <begin position="1"/>
        <end position="24"/>
    </location>
</feature>
<dbReference type="GO" id="GO:0008017">
    <property type="term" value="F:microtubule binding"/>
    <property type="evidence" value="ECO:0007669"/>
    <property type="project" value="InterPro"/>
</dbReference>
<dbReference type="Pfam" id="PF05217">
    <property type="entry name" value="SAXO1-2"/>
    <property type="match status" value="1"/>
</dbReference>
<dbReference type="GO" id="GO:0036126">
    <property type="term" value="C:sperm flagellum"/>
    <property type="evidence" value="ECO:0007669"/>
    <property type="project" value="TreeGrafter"/>
</dbReference>